<feature type="transmembrane region" description="Helical" evidence="6">
    <location>
        <begin position="294"/>
        <end position="313"/>
    </location>
</feature>
<evidence type="ECO:0000313" key="9">
    <source>
        <dbReference type="Proteomes" id="UP000243374"/>
    </source>
</evidence>
<feature type="domain" description="EamA" evidence="7">
    <location>
        <begin position="176"/>
        <end position="309"/>
    </location>
</feature>
<dbReference type="InterPro" id="IPR037185">
    <property type="entry name" value="EmrE-like"/>
</dbReference>
<evidence type="ECO:0000256" key="3">
    <source>
        <dbReference type="ARBA" id="ARBA00022692"/>
    </source>
</evidence>
<keyword evidence="9" id="KW-1185">Reference proteome</keyword>
<feature type="transmembrane region" description="Helical" evidence="6">
    <location>
        <begin position="236"/>
        <end position="260"/>
    </location>
</feature>
<feature type="transmembrane region" description="Helical" evidence="6">
    <location>
        <begin position="150"/>
        <end position="169"/>
    </location>
</feature>
<sequence>MLIIALFLLYLIWGLNWTVMKIASVYFEPELFATSRFLVGFIVLLPFVFFNKNHRNNLKNIIVDSFVPLRNLSESDTSSYFSIFSLIVRLKNCSLFWIALAGILHISYSNVVVQIAISHLGAGVSCVLNYTMPIFVAILSYIVLKEKFSFVKSLGIGLAFIGLFVIMNFRLEGELSMMFFALSGALSWAVANLIIKTKLGGLDKLAHTTLQLGFGTFFLIVYSCIVVKSLPVFNLTSILCLLYNGVLASALCFVLWSFVVDQMDPSALAVSSMLTPLIGVLGGVVFLSERLSSRMIFGMMLLLLGVIMVQIVVRHQNNSTKKIEDKLK</sequence>
<dbReference type="SUPFAM" id="SSF103481">
    <property type="entry name" value="Multidrug resistance efflux transporter EmrE"/>
    <property type="match status" value="2"/>
</dbReference>
<feature type="transmembrane region" description="Helical" evidence="6">
    <location>
        <begin position="122"/>
        <end position="143"/>
    </location>
</feature>
<name>A0A662ZBC5_9GAMM</name>
<feature type="transmembrane region" description="Helical" evidence="6">
    <location>
        <begin position="95"/>
        <end position="116"/>
    </location>
</feature>
<keyword evidence="5 6" id="KW-0472">Membrane</keyword>
<dbReference type="OrthoDB" id="5298131at2"/>
<gene>
    <name evidence="8" type="ORF">SAMN04487865_10234</name>
</gene>
<dbReference type="PANTHER" id="PTHR32322">
    <property type="entry name" value="INNER MEMBRANE TRANSPORTER"/>
    <property type="match status" value="1"/>
</dbReference>
<evidence type="ECO:0000256" key="6">
    <source>
        <dbReference type="SAM" id="Phobius"/>
    </source>
</evidence>
<evidence type="ECO:0000256" key="4">
    <source>
        <dbReference type="ARBA" id="ARBA00022989"/>
    </source>
</evidence>
<comment type="subcellular location">
    <subcellularLocation>
        <location evidence="1">Cell membrane</location>
        <topology evidence="1">Multi-pass membrane protein</topology>
    </subcellularLocation>
</comment>
<evidence type="ECO:0000313" key="8">
    <source>
        <dbReference type="EMBL" id="SFK08577.1"/>
    </source>
</evidence>
<dbReference type="RefSeq" id="WP_074840614.1">
    <property type="nucleotide sequence ID" value="NZ_CP047056.1"/>
</dbReference>
<feature type="transmembrane region" description="Helical" evidence="6">
    <location>
        <begin position="175"/>
        <end position="195"/>
    </location>
</feature>
<dbReference type="Proteomes" id="UP000243374">
    <property type="component" value="Unassembled WGS sequence"/>
</dbReference>
<dbReference type="PANTHER" id="PTHR32322:SF18">
    <property type="entry name" value="S-ADENOSYLMETHIONINE_S-ADENOSYLHOMOCYSTEINE TRANSPORTER"/>
    <property type="match status" value="1"/>
</dbReference>
<feature type="transmembrane region" description="Helical" evidence="6">
    <location>
        <begin position="207"/>
        <end position="230"/>
    </location>
</feature>
<dbReference type="InterPro" id="IPR050638">
    <property type="entry name" value="AA-Vitamin_Transporters"/>
</dbReference>
<accession>A0A662ZBC5</accession>
<dbReference type="InterPro" id="IPR000620">
    <property type="entry name" value="EamA_dom"/>
</dbReference>
<evidence type="ECO:0000256" key="1">
    <source>
        <dbReference type="ARBA" id="ARBA00004651"/>
    </source>
</evidence>
<feature type="transmembrane region" description="Helical" evidence="6">
    <location>
        <begin position="31"/>
        <end position="50"/>
    </location>
</feature>
<feature type="domain" description="EamA" evidence="7">
    <location>
        <begin position="3"/>
        <end position="167"/>
    </location>
</feature>
<feature type="transmembrane region" description="Helical" evidence="6">
    <location>
        <begin position="267"/>
        <end position="288"/>
    </location>
</feature>
<evidence type="ECO:0000259" key="7">
    <source>
        <dbReference type="Pfam" id="PF00892"/>
    </source>
</evidence>
<dbReference type="AlphaFoldDB" id="A0A662ZBC5"/>
<keyword evidence="2" id="KW-1003">Cell membrane</keyword>
<protein>
    <submittedName>
        <fullName evidence="8">Threonine/homoserine efflux transporter RhtA</fullName>
    </submittedName>
</protein>
<organism evidence="8 9">
    <name type="scientific">Succinivibrio dextrinosolvens</name>
    <dbReference type="NCBI Taxonomy" id="83771"/>
    <lineage>
        <taxon>Bacteria</taxon>
        <taxon>Pseudomonadati</taxon>
        <taxon>Pseudomonadota</taxon>
        <taxon>Gammaproteobacteria</taxon>
        <taxon>Aeromonadales</taxon>
        <taxon>Succinivibrionaceae</taxon>
        <taxon>Succinivibrio</taxon>
    </lineage>
</organism>
<reference evidence="8 9" key="1">
    <citation type="submission" date="2016-10" db="EMBL/GenBank/DDBJ databases">
        <authorList>
            <person name="Varghese N."/>
            <person name="Submissions S."/>
        </authorList>
    </citation>
    <scope>NUCLEOTIDE SEQUENCE [LARGE SCALE GENOMIC DNA]</scope>
    <source>
        <strain evidence="8 9">22B</strain>
    </source>
</reference>
<evidence type="ECO:0000256" key="2">
    <source>
        <dbReference type="ARBA" id="ARBA00022475"/>
    </source>
</evidence>
<proteinExistence type="predicted"/>
<dbReference type="Pfam" id="PF00892">
    <property type="entry name" value="EamA"/>
    <property type="match status" value="2"/>
</dbReference>
<keyword evidence="4 6" id="KW-1133">Transmembrane helix</keyword>
<evidence type="ECO:0000256" key="5">
    <source>
        <dbReference type="ARBA" id="ARBA00023136"/>
    </source>
</evidence>
<dbReference type="Gene3D" id="1.10.3730.20">
    <property type="match status" value="2"/>
</dbReference>
<dbReference type="GO" id="GO:0005886">
    <property type="term" value="C:plasma membrane"/>
    <property type="evidence" value="ECO:0007669"/>
    <property type="project" value="UniProtKB-SubCell"/>
</dbReference>
<dbReference type="EMBL" id="FOSF01000023">
    <property type="protein sequence ID" value="SFK08577.1"/>
    <property type="molecule type" value="Genomic_DNA"/>
</dbReference>
<keyword evidence="3 6" id="KW-0812">Transmembrane</keyword>